<keyword evidence="3" id="KW-0689">Ribosomal protein</keyword>
<dbReference type="Proteomes" id="UP001195483">
    <property type="component" value="Unassembled WGS sequence"/>
</dbReference>
<sequence>MASRLVTSASRRGRRLNLRDISKIQRCITGDVKQISAKAAPAQAMIKGDHAFQSTIKGDHAFQAMIKDDEKVDDKLEKSLKDHDFFKVRNIVTLRDLFTARVHFGHDAGCRNPYMTPYLFGSRLGMDIFDLEKTLPHLGDALNFTAHVVYRGGMVLFVSRNRQMMPYVEKTAYECGEYAHCRYWYGGSFTNAEQQFEMMTRLPDLGIFINTLNNVFEQHRAVTDFAKMLIPTVGIVDSNCDPRLITYPIPGNDDTPVAVHLYLRLFKEAIMRGKQKRKEDGLEDKS</sequence>
<dbReference type="PROSITE" id="PS00962">
    <property type="entry name" value="RIBOSOMAL_S2_1"/>
    <property type="match status" value="1"/>
</dbReference>
<evidence type="ECO:0000313" key="9">
    <source>
        <dbReference type="EMBL" id="KAK3594595.1"/>
    </source>
</evidence>
<evidence type="ECO:0000256" key="1">
    <source>
        <dbReference type="ARBA" id="ARBA00004173"/>
    </source>
</evidence>
<accession>A0AAE0SN57</accession>
<evidence type="ECO:0000256" key="2">
    <source>
        <dbReference type="ARBA" id="ARBA00006242"/>
    </source>
</evidence>
<evidence type="ECO:0000256" key="8">
    <source>
        <dbReference type="ARBA" id="ARBA00083109"/>
    </source>
</evidence>
<evidence type="ECO:0000256" key="7">
    <source>
        <dbReference type="ARBA" id="ARBA00071390"/>
    </source>
</evidence>
<protein>
    <recommendedName>
        <fullName evidence="7">Small ribosomal subunit protein uS2m</fullName>
    </recommendedName>
    <alternativeName>
        <fullName evidence="8">28S ribosomal protein S2, mitochondrial</fullName>
    </alternativeName>
</protein>
<evidence type="ECO:0000256" key="6">
    <source>
        <dbReference type="ARBA" id="ARBA00059792"/>
    </source>
</evidence>
<dbReference type="GO" id="GO:0005763">
    <property type="term" value="C:mitochondrial small ribosomal subunit"/>
    <property type="evidence" value="ECO:0007669"/>
    <property type="project" value="UniProtKB-ARBA"/>
</dbReference>
<proteinExistence type="inferred from homology"/>
<dbReference type="InterPro" id="IPR018130">
    <property type="entry name" value="Ribosomal_uS2_CS"/>
</dbReference>
<evidence type="ECO:0000313" key="10">
    <source>
        <dbReference type="Proteomes" id="UP001195483"/>
    </source>
</evidence>
<dbReference type="GO" id="GO:0003735">
    <property type="term" value="F:structural constituent of ribosome"/>
    <property type="evidence" value="ECO:0007669"/>
    <property type="project" value="InterPro"/>
</dbReference>
<comment type="similarity">
    <text evidence="2">Belongs to the universal ribosomal protein uS2 family.</text>
</comment>
<dbReference type="GO" id="GO:0006412">
    <property type="term" value="P:translation"/>
    <property type="evidence" value="ECO:0007669"/>
    <property type="project" value="InterPro"/>
</dbReference>
<comment type="subcellular location">
    <subcellularLocation>
        <location evidence="1">Mitochondrion</location>
    </subcellularLocation>
</comment>
<evidence type="ECO:0000256" key="5">
    <source>
        <dbReference type="ARBA" id="ARBA00023274"/>
    </source>
</evidence>
<reference evidence="9" key="3">
    <citation type="submission" date="2023-05" db="EMBL/GenBank/DDBJ databases">
        <authorList>
            <person name="Smith C.H."/>
        </authorList>
    </citation>
    <scope>NUCLEOTIDE SEQUENCE</scope>
    <source>
        <strain evidence="9">CHS0354</strain>
        <tissue evidence="9">Mantle</tissue>
    </source>
</reference>
<dbReference type="FunFam" id="3.40.50.10490:FF:000026">
    <property type="entry name" value="28S ribosomal protein S2, mitochondrial"/>
    <property type="match status" value="1"/>
</dbReference>
<keyword evidence="4" id="KW-0496">Mitochondrion</keyword>
<dbReference type="InterPro" id="IPR005706">
    <property type="entry name" value="Ribosomal_uS2_bac/mit/plastid"/>
</dbReference>
<comment type="caution">
    <text evidence="9">The sequence shown here is derived from an EMBL/GenBank/DDBJ whole genome shotgun (WGS) entry which is preliminary data.</text>
</comment>
<dbReference type="Gene3D" id="3.40.50.10490">
    <property type="entry name" value="Glucose-6-phosphate isomerase like protein, domain 1"/>
    <property type="match status" value="1"/>
</dbReference>
<evidence type="ECO:0000256" key="3">
    <source>
        <dbReference type="ARBA" id="ARBA00022980"/>
    </source>
</evidence>
<dbReference type="GO" id="GO:0005743">
    <property type="term" value="C:mitochondrial inner membrane"/>
    <property type="evidence" value="ECO:0007669"/>
    <property type="project" value="UniProtKB-ARBA"/>
</dbReference>
<organism evidence="9 10">
    <name type="scientific">Potamilus streckersoni</name>
    <dbReference type="NCBI Taxonomy" id="2493646"/>
    <lineage>
        <taxon>Eukaryota</taxon>
        <taxon>Metazoa</taxon>
        <taxon>Spiralia</taxon>
        <taxon>Lophotrochozoa</taxon>
        <taxon>Mollusca</taxon>
        <taxon>Bivalvia</taxon>
        <taxon>Autobranchia</taxon>
        <taxon>Heteroconchia</taxon>
        <taxon>Palaeoheterodonta</taxon>
        <taxon>Unionida</taxon>
        <taxon>Unionoidea</taxon>
        <taxon>Unionidae</taxon>
        <taxon>Ambleminae</taxon>
        <taxon>Lampsilini</taxon>
        <taxon>Potamilus</taxon>
    </lineage>
</organism>
<name>A0AAE0SN57_9BIVA</name>
<dbReference type="AlphaFoldDB" id="A0AAE0SN57"/>
<reference evidence="9" key="2">
    <citation type="journal article" date="2021" name="Genome Biol. Evol.">
        <title>Developing a high-quality reference genome for a parasitic bivalve with doubly uniparental inheritance (Bivalvia: Unionida).</title>
        <authorList>
            <person name="Smith C.H."/>
        </authorList>
    </citation>
    <scope>NUCLEOTIDE SEQUENCE</scope>
    <source>
        <strain evidence="9">CHS0354</strain>
        <tissue evidence="9">Mantle</tissue>
    </source>
</reference>
<dbReference type="SUPFAM" id="SSF52313">
    <property type="entry name" value="Ribosomal protein S2"/>
    <property type="match status" value="1"/>
</dbReference>
<dbReference type="InterPro" id="IPR001865">
    <property type="entry name" value="Ribosomal_uS2"/>
</dbReference>
<evidence type="ECO:0000256" key="4">
    <source>
        <dbReference type="ARBA" id="ARBA00023128"/>
    </source>
</evidence>
<dbReference type="PANTHER" id="PTHR12534">
    <property type="entry name" value="30S RIBOSOMAL PROTEIN S2 PROKARYOTIC AND ORGANELLAR"/>
    <property type="match status" value="1"/>
</dbReference>
<dbReference type="PRINTS" id="PR00395">
    <property type="entry name" value="RIBOSOMALS2"/>
</dbReference>
<dbReference type="EMBL" id="JAEAOA010000080">
    <property type="protein sequence ID" value="KAK3594595.1"/>
    <property type="molecule type" value="Genomic_DNA"/>
</dbReference>
<dbReference type="NCBIfam" id="TIGR01011">
    <property type="entry name" value="rpsB_bact"/>
    <property type="match status" value="1"/>
</dbReference>
<dbReference type="CDD" id="cd01425">
    <property type="entry name" value="RPS2"/>
    <property type="match status" value="1"/>
</dbReference>
<dbReference type="HAMAP" id="MF_00291_B">
    <property type="entry name" value="Ribosomal_uS2_B"/>
    <property type="match status" value="1"/>
</dbReference>
<dbReference type="PANTHER" id="PTHR12534:SF0">
    <property type="entry name" value="SMALL RIBOSOMAL SUBUNIT PROTEIN US2M"/>
    <property type="match status" value="1"/>
</dbReference>
<dbReference type="InterPro" id="IPR023591">
    <property type="entry name" value="Ribosomal_uS2_flav_dom_sf"/>
</dbReference>
<gene>
    <name evidence="9" type="ORF">CHS0354_000388</name>
</gene>
<keyword evidence="5" id="KW-0687">Ribonucleoprotein</keyword>
<keyword evidence="10" id="KW-1185">Reference proteome</keyword>
<reference evidence="9" key="1">
    <citation type="journal article" date="2021" name="Genome Biol. Evol.">
        <title>A High-Quality Reference Genome for a Parasitic Bivalve with Doubly Uniparental Inheritance (Bivalvia: Unionida).</title>
        <authorList>
            <person name="Smith C.H."/>
        </authorList>
    </citation>
    <scope>NUCLEOTIDE SEQUENCE</scope>
    <source>
        <strain evidence="9">CHS0354</strain>
    </source>
</reference>
<dbReference type="Pfam" id="PF00318">
    <property type="entry name" value="Ribosomal_S2"/>
    <property type="match status" value="1"/>
</dbReference>
<comment type="function">
    <text evidence="6">Required for mitoribosome formation and stability, and mitochondrial translation.</text>
</comment>